<dbReference type="Pfam" id="PF02494">
    <property type="entry name" value="HYR"/>
    <property type="match status" value="1"/>
</dbReference>
<comment type="caution">
    <text evidence="4">The sequence shown here is derived from an EMBL/GenBank/DDBJ whole genome shotgun (WGS) entry which is preliminary data.</text>
</comment>
<evidence type="ECO:0000259" key="2">
    <source>
        <dbReference type="PROSITE" id="PS50035"/>
    </source>
</evidence>
<feature type="domain" description="HYR" evidence="3">
    <location>
        <begin position="745"/>
        <end position="828"/>
    </location>
</feature>
<evidence type="ECO:0000313" key="4">
    <source>
        <dbReference type="EMBL" id="MYL21642.1"/>
    </source>
</evidence>
<reference evidence="4 5" key="1">
    <citation type="submission" date="2019-11" db="EMBL/GenBank/DDBJ databases">
        <title>Genome sequences of 17 halophilic strains isolated from different environments.</title>
        <authorList>
            <person name="Furrow R.E."/>
        </authorList>
    </citation>
    <scope>NUCLEOTIDE SEQUENCE [LARGE SCALE GENOMIC DNA]</scope>
    <source>
        <strain evidence="4 5">22511_23_Filter</strain>
    </source>
</reference>
<dbReference type="PROSITE" id="PS50035">
    <property type="entry name" value="PLD"/>
    <property type="match status" value="1"/>
</dbReference>
<dbReference type="RefSeq" id="WP_160839510.1">
    <property type="nucleotide sequence ID" value="NZ_WMET01000005.1"/>
</dbReference>
<dbReference type="Pfam" id="PF25778">
    <property type="entry name" value="DUF7948"/>
    <property type="match status" value="1"/>
</dbReference>
<accession>A0A845DZ96</accession>
<gene>
    <name evidence="4" type="ORF">GLW04_17185</name>
</gene>
<feature type="domain" description="PLD phosphodiesterase" evidence="2">
    <location>
        <begin position="220"/>
        <end position="250"/>
    </location>
</feature>
<dbReference type="PROSITE" id="PS50825">
    <property type="entry name" value="HYR"/>
    <property type="match status" value="1"/>
</dbReference>
<dbReference type="Proteomes" id="UP000460949">
    <property type="component" value="Unassembled WGS sequence"/>
</dbReference>
<dbReference type="GO" id="GO:0003824">
    <property type="term" value="F:catalytic activity"/>
    <property type="evidence" value="ECO:0007669"/>
    <property type="project" value="InterPro"/>
</dbReference>
<dbReference type="AlphaFoldDB" id="A0A845DZ96"/>
<name>A0A845DZ96_9BACI</name>
<dbReference type="InterPro" id="IPR052918">
    <property type="entry name" value="Motility_Chemotaxis_Reg"/>
</dbReference>
<dbReference type="PANTHER" id="PTHR35580">
    <property type="entry name" value="CELL SURFACE GLYCOPROTEIN (S-LAYER PROTEIN)-LIKE PROTEIN"/>
    <property type="match status" value="1"/>
</dbReference>
<protein>
    <submittedName>
        <fullName evidence="4">HYR domain-containing protein</fullName>
    </submittedName>
</protein>
<evidence type="ECO:0000313" key="5">
    <source>
        <dbReference type="Proteomes" id="UP000460949"/>
    </source>
</evidence>
<dbReference type="InterPro" id="IPR057708">
    <property type="entry name" value="DUF7948"/>
</dbReference>
<proteinExistence type="predicted"/>
<dbReference type="InterPro" id="IPR001736">
    <property type="entry name" value="PLipase_D/transphosphatidylase"/>
</dbReference>
<sequence>MEANVIDNLPVSFIQNQGQLEDERVHFYTRGKDCTVFFTQEGASFVFVKNEIKEQILPEDKMTKTIPKEQKGFRLDFRFLNGGRKITPMARGELEGNVNEFRGSDPTKWRSNISTFTDVVYRNVWPGIDLIFRGSEGQIKYEFMVQPGANINDIRFTYNGADELSLDSHGALCIDMPFGVLMDKRPVSYQEDHGGQFHVESAFQLMTRGKGVDEITFKLKEGYDHQSPLIIDPGLNYSTYLGGSNFDDGTGIAVDSDGNAYLVGSTSSLNFPTTVGAFDTNFNGALDVFVTKLNSSGSSLIYSTYLGGITGANDGIGISVDGSGNAYITGYTSSMNFPTTPGAFDTTFNGVIDAFVTKLNASGSGLVYSTYLGGDGEDYGFGIEVDGLGNAYVTGFTSSGNFPTTPGSFNPTYSGGSDAFVTKLNVDGSALVYSTYLGGAGSDRGYGIAVDSMANAYITGYTSSVNFPTTPGAFDLTYNGGFDGFVTKLDTSGSVLVYSTYLGGVNFDQGLGIEVDGLGNAYVTGSTSSGDFPSTPGAFDTTFNGSIDAFVTKLNASGSGLIYSTYLGGTGEDVGFGIAVDGLGYAYVTGSTSSGNFPTTPGAFDPSYNGNTDAFVTMLNPTGSALAFSSYLGGASNDQGLHIAVDNTGNAYIIGFTSSGDFPVTPGAFDITYNGNTDAFITKMGLICPEDITVNNNPGQCGAIVNYTSPPGATCNPPSGSFFPVGDTIITCTENNQACTFQITVNDTEPPTITCPGDITQDNDPGQCGAVVTFPDPVVMDNCPGATLACIPPSGSFFPIGTTEVECVATDASGNESEPCTFEIMVNDTEPPTITCPGDITQDNDPGQCGAVVTFPDPVVMDNCPGATLVCIPPSGSFSL</sequence>
<dbReference type="InterPro" id="IPR003410">
    <property type="entry name" value="HYR_dom"/>
</dbReference>
<keyword evidence="1" id="KW-0677">Repeat</keyword>
<dbReference type="EMBL" id="WMET01000005">
    <property type="protein sequence ID" value="MYL21642.1"/>
    <property type="molecule type" value="Genomic_DNA"/>
</dbReference>
<dbReference type="PANTHER" id="PTHR35580:SF1">
    <property type="entry name" value="PHYTASE-LIKE DOMAIN-CONTAINING PROTEIN"/>
    <property type="match status" value="1"/>
</dbReference>
<evidence type="ECO:0000259" key="3">
    <source>
        <dbReference type="PROSITE" id="PS50825"/>
    </source>
</evidence>
<evidence type="ECO:0000256" key="1">
    <source>
        <dbReference type="ARBA" id="ARBA00022737"/>
    </source>
</evidence>
<dbReference type="GO" id="GO:0006793">
    <property type="term" value="P:phosphorus metabolic process"/>
    <property type="evidence" value="ECO:0007669"/>
    <property type="project" value="UniProtKB-ARBA"/>
</dbReference>
<dbReference type="InterPro" id="IPR010620">
    <property type="entry name" value="SBBP_repeat"/>
</dbReference>
<dbReference type="Pfam" id="PF06739">
    <property type="entry name" value="SBBP"/>
    <property type="match status" value="7"/>
</dbReference>
<organism evidence="4 5">
    <name type="scientific">Halobacillus litoralis</name>
    <dbReference type="NCBI Taxonomy" id="45668"/>
    <lineage>
        <taxon>Bacteria</taxon>
        <taxon>Bacillati</taxon>
        <taxon>Bacillota</taxon>
        <taxon>Bacilli</taxon>
        <taxon>Bacillales</taxon>
        <taxon>Bacillaceae</taxon>
        <taxon>Halobacillus</taxon>
    </lineage>
</organism>